<comment type="caution">
    <text evidence="1">The sequence shown here is derived from an EMBL/GenBank/DDBJ whole genome shotgun (WGS) entry which is preliminary data.</text>
</comment>
<evidence type="ECO:0000313" key="1">
    <source>
        <dbReference type="EMBL" id="KAH6922563.1"/>
    </source>
</evidence>
<keyword evidence="2" id="KW-1185">Reference proteome</keyword>
<name>A0ACB7RMH6_HYAAI</name>
<sequence>MNVDALDTDVKEFYRKGLERYDACDVLQGPADPYSVISSHGVVLLYKEISPKDAVLLQRLLSTGAPVRSLTIYDTSRGAFEVAFDDHMECPSLRHAYIRIDCEGEDLGTNFSNVFGSLRSLELNCYNTGSGFARQIASYIRENKCLRELVLWKCCGGDKGAEVLIEALVESTTLKKFALSGMQLSSDTLVGFTEMLASNTTLQLNLDEACFVDKEIVSFLLSQDRYSEVFKRLDVLWHQDVLPDLTMLIRREACYPELRVSVSSSVDQGVLKEFFDAIAAGKTIRRVNFYRNGDTFDALADGIAFAVQRTTTIREIVNDMDVARGKEHQLIRVLDALKENRSVTHFTMRAESITPEIATSLSELLAVNVVLWKIDVCKDSNVFLKS</sequence>
<gene>
    <name evidence="1" type="ORF">HPB50_015788</name>
</gene>
<evidence type="ECO:0000313" key="2">
    <source>
        <dbReference type="Proteomes" id="UP000821845"/>
    </source>
</evidence>
<reference evidence="1" key="1">
    <citation type="submission" date="2020-05" db="EMBL/GenBank/DDBJ databases">
        <title>Large-scale comparative analyses of tick genomes elucidate their genetic diversity and vector capacities.</title>
        <authorList>
            <person name="Jia N."/>
            <person name="Wang J."/>
            <person name="Shi W."/>
            <person name="Du L."/>
            <person name="Sun Y."/>
            <person name="Zhan W."/>
            <person name="Jiang J."/>
            <person name="Wang Q."/>
            <person name="Zhang B."/>
            <person name="Ji P."/>
            <person name="Sakyi L.B."/>
            <person name="Cui X."/>
            <person name="Yuan T."/>
            <person name="Jiang B."/>
            <person name="Yang W."/>
            <person name="Lam T.T.-Y."/>
            <person name="Chang Q."/>
            <person name="Ding S."/>
            <person name="Wang X."/>
            <person name="Zhu J."/>
            <person name="Ruan X."/>
            <person name="Zhao L."/>
            <person name="Wei J."/>
            <person name="Que T."/>
            <person name="Du C."/>
            <person name="Cheng J."/>
            <person name="Dai P."/>
            <person name="Han X."/>
            <person name="Huang E."/>
            <person name="Gao Y."/>
            <person name="Liu J."/>
            <person name="Shao H."/>
            <person name="Ye R."/>
            <person name="Li L."/>
            <person name="Wei W."/>
            <person name="Wang X."/>
            <person name="Wang C."/>
            <person name="Yang T."/>
            <person name="Huo Q."/>
            <person name="Li W."/>
            <person name="Guo W."/>
            <person name="Chen H."/>
            <person name="Zhou L."/>
            <person name="Ni X."/>
            <person name="Tian J."/>
            <person name="Zhou Y."/>
            <person name="Sheng Y."/>
            <person name="Liu T."/>
            <person name="Pan Y."/>
            <person name="Xia L."/>
            <person name="Li J."/>
            <person name="Zhao F."/>
            <person name="Cao W."/>
        </authorList>
    </citation>
    <scope>NUCLEOTIDE SEQUENCE</scope>
    <source>
        <strain evidence="1">Hyas-2018</strain>
    </source>
</reference>
<organism evidence="1 2">
    <name type="scientific">Hyalomma asiaticum</name>
    <name type="common">Tick</name>
    <dbReference type="NCBI Taxonomy" id="266040"/>
    <lineage>
        <taxon>Eukaryota</taxon>
        <taxon>Metazoa</taxon>
        <taxon>Ecdysozoa</taxon>
        <taxon>Arthropoda</taxon>
        <taxon>Chelicerata</taxon>
        <taxon>Arachnida</taxon>
        <taxon>Acari</taxon>
        <taxon>Parasitiformes</taxon>
        <taxon>Ixodida</taxon>
        <taxon>Ixodoidea</taxon>
        <taxon>Ixodidae</taxon>
        <taxon>Hyalomminae</taxon>
        <taxon>Hyalomma</taxon>
    </lineage>
</organism>
<accession>A0ACB7RMH6</accession>
<protein>
    <submittedName>
        <fullName evidence="1">Uncharacterized protein</fullName>
    </submittedName>
</protein>
<proteinExistence type="predicted"/>
<dbReference type="Proteomes" id="UP000821845">
    <property type="component" value="Chromosome 9"/>
</dbReference>
<dbReference type="EMBL" id="CM023489">
    <property type="protein sequence ID" value="KAH6922563.1"/>
    <property type="molecule type" value="Genomic_DNA"/>
</dbReference>